<feature type="transmembrane region" description="Helical" evidence="1">
    <location>
        <begin position="241"/>
        <end position="258"/>
    </location>
</feature>
<dbReference type="AlphaFoldDB" id="A0A1W6JZ94"/>
<feature type="transmembrane region" description="Helical" evidence="1">
    <location>
        <begin position="295"/>
        <end position="315"/>
    </location>
</feature>
<organism evidence="2 3">
    <name type="scientific">Acidianus manzaensis</name>
    <dbReference type="NCBI Taxonomy" id="282676"/>
    <lineage>
        <taxon>Archaea</taxon>
        <taxon>Thermoproteota</taxon>
        <taxon>Thermoprotei</taxon>
        <taxon>Sulfolobales</taxon>
        <taxon>Sulfolobaceae</taxon>
        <taxon>Acidianus</taxon>
    </lineage>
</organism>
<evidence type="ECO:0000313" key="3">
    <source>
        <dbReference type="Proteomes" id="UP000193404"/>
    </source>
</evidence>
<keyword evidence="3" id="KW-1185">Reference proteome</keyword>
<keyword evidence="1" id="KW-1133">Transmembrane helix</keyword>
<feature type="transmembrane region" description="Helical" evidence="1">
    <location>
        <begin position="264"/>
        <end position="283"/>
    </location>
</feature>
<name>A0A1W6JZ94_9CREN</name>
<dbReference type="STRING" id="282676.B6F84_05570"/>
<evidence type="ECO:0000313" key="2">
    <source>
        <dbReference type="EMBL" id="ARM75555.1"/>
    </source>
</evidence>
<feature type="transmembrane region" description="Helical" evidence="1">
    <location>
        <begin position="538"/>
        <end position="566"/>
    </location>
</feature>
<feature type="transmembrane region" description="Helical" evidence="1">
    <location>
        <begin position="193"/>
        <end position="210"/>
    </location>
</feature>
<feature type="transmembrane region" description="Helical" evidence="1">
    <location>
        <begin position="162"/>
        <end position="181"/>
    </location>
</feature>
<feature type="transmembrane region" description="Helical" evidence="1">
    <location>
        <begin position="12"/>
        <end position="29"/>
    </location>
</feature>
<reference evidence="2 3" key="1">
    <citation type="submission" date="2017-03" db="EMBL/GenBank/DDBJ databases">
        <title>Sulfur activation and transportation mechanism of thermophilic Archaea Acidianus manzaensis YN-25.</title>
        <authorList>
            <person name="Ma Y."/>
            <person name="Yang Y."/>
            <person name="Xia J."/>
        </authorList>
    </citation>
    <scope>NUCLEOTIDE SEQUENCE [LARGE SCALE GENOMIC DNA]</scope>
    <source>
        <strain evidence="2 3">YN-25</strain>
    </source>
</reference>
<feature type="transmembrane region" description="Helical" evidence="1">
    <location>
        <begin position="407"/>
        <end position="430"/>
    </location>
</feature>
<feature type="transmembrane region" description="Helical" evidence="1">
    <location>
        <begin position="117"/>
        <end position="142"/>
    </location>
</feature>
<feature type="transmembrane region" description="Helical" evidence="1">
    <location>
        <begin position="578"/>
        <end position="596"/>
    </location>
</feature>
<keyword evidence="1" id="KW-0812">Transmembrane</keyword>
<gene>
    <name evidence="2" type="ORF">B6F84_05570</name>
</gene>
<keyword evidence="1" id="KW-0472">Membrane</keyword>
<feature type="transmembrane region" description="Helical" evidence="1">
    <location>
        <begin position="216"/>
        <end position="234"/>
    </location>
</feature>
<feature type="transmembrane region" description="Helical" evidence="1">
    <location>
        <begin position="450"/>
        <end position="468"/>
    </location>
</feature>
<feature type="transmembrane region" description="Helical" evidence="1">
    <location>
        <begin position="327"/>
        <end position="347"/>
    </location>
</feature>
<evidence type="ECO:0000256" key="1">
    <source>
        <dbReference type="SAM" id="Phobius"/>
    </source>
</evidence>
<sequence>MEILDIIKHKPYKYIFLSVFFIYFMFFQYADRLIIFTRIIFPSNLGIIVSTSTPVAPSQMPFPLWGPFMSITTSFFTWALTPVSLSISIFLSLLVAVNITLYVMYYKLLKVGAKRSLVGSLGLIATSLSCSCELFTALIGSATSSLPFLFSLSFMDRLSESLVILAIFLLSLSTYVLYNEVNNKKPLSINFTLSKKILISIIFIFISFMIPYSVSFSFLKIISAMLAGGIFATLINRKNKYLFYLATAGVLLIFLFYPQLYLSIFIIPISFITGFIGSIGFLDMKKWVKLGILHVTAWTMIMPGPISLLIGYPIPFFNFSTANLLQLWIYTWIAGTPIAWFAGIYYLQYLRDSMSEINLDRISFGNSNLKDMPYIKWITLGGLAILSQVLFFITHTAYFVDYNGNDYIFLVSMTITSTLLIIFGSVSIGYGIYEILKRKYTLITVKKRDMMLFSILYGFIVAVLGGIIHFNVTGFPYPHFYLFSFGIPMMNPAVLLYFPPYIGIYANPLELLQLILVSIVGGYLISVLRVYSGLKRNAYALSLGALGICPACFLSTYVFAAVSASLSASILFSLSNELLISFSADIILFLSLILVLRKSKGYCEVDFKSVSHSN</sequence>
<dbReference type="EMBL" id="CP020477">
    <property type="protein sequence ID" value="ARM75555.1"/>
    <property type="molecule type" value="Genomic_DNA"/>
</dbReference>
<feature type="transmembrane region" description="Helical" evidence="1">
    <location>
        <begin position="374"/>
        <end position="395"/>
    </location>
</feature>
<feature type="transmembrane region" description="Helical" evidence="1">
    <location>
        <begin position="511"/>
        <end position="532"/>
    </location>
</feature>
<dbReference type="Proteomes" id="UP000193404">
    <property type="component" value="Chromosome"/>
</dbReference>
<accession>A0A1W6JZ94</accession>
<dbReference type="KEGG" id="aman:B6F84_05570"/>
<proteinExistence type="predicted"/>
<protein>
    <submittedName>
        <fullName evidence="2">Uncharacterized protein</fullName>
    </submittedName>
</protein>